<organism evidence="2 3">
    <name type="scientific">Gossypium australe</name>
    <dbReference type="NCBI Taxonomy" id="47621"/>
    <lineage>
        <taxon>Eukaryota</taxon>
        <taxon>Viridiplantae</taxon>
        <taxon>Streptophyta</taxon>
        <taxon>Embryophyta</taxon>
        <taxon>Tracheophyta</taxon>
        <taxon>Spermatophyta</taxon>
        <taxon>Magnoliopsida</taxon>
        <taxon>eudicotyledons</taxon>
        <taxon>Gunneridae</taxon>
        <taxon>Pentapetalae</taxon>
        <taxon>rosids</taxon>
        <taxon>malvids</taxon>
        <taxon>Malvales</taxon>
        <taxon>Malvaceae</taxon>
        <taxon>Malvoideae</taxon>
        <taxon>Gossypium</taxon>
    </lineage>
</organism>
<accession>A0A5B6W2K9</accession>
<feature type="signal peptide" evidence="1">
    <location>
        <begin position="1"/>
        <end position="21"/>
    </location>
</feature>
<comment type="caution">
    <text evidence="2">The sequence shown here is derived from an EMBL/GenBank/DDBJ whole genome shotgun (WGS) entry which is preliminary data.</text>
</comment>
<evidence type="ECO:0000313" key="2">
    <source>
        <dbReference type="EMBL" id="KAA3475850.1"/>
    </source>
</evidence>
<feature type="chain" id="PRO_5022709927" description="Secreted protein" evidence="1">
    <location>
        <begin position="22"/>
        <end position="60"/>
    </location>
</feature>
<evidence type="ECO:0000256" key="1">
    <source>
        <dbReference type="SAM" id="SignalP"/>
    </source>
</evidence>
<dbReference type="AlphaFoldDB" id="A0A5B6W2K9"/>
<keyword evidence="1" id="KW-0732">Signal</keyword>
<dbReference type="Proteomes" id="UP000325315">
    <property type="component" value="Unassembled WGS sequence"/>
</dbReference>
<name>A0A5B6W2K9_9ROSI</name>
<proteinExistence type="predicted"/>
<dbReference type="EMBL" id="SMMG02000005">
    <property type="protein sequence ID" value="KAA3475850.1"/>
    <property type="molecule type" value="Genomic_DNA"/>
</dbReference>
<gene>
    <name evidence="2" type="ORF">EPI10_025981</name>
</gene>
<evidence type="ECO:0000313" key="3">
    <source>
        <dbReference type="Proteomes" id="UP000325315"/>
    </source>
</evidence>
<protein>
    <recommendedName>
        <fullName evidence="4">Secreted protein</fullName>
    </recommendedName>
</protein>
<keyword evidence="3" id="KW-1185">Reference proteome</keyword>
<sequence>MPIRISFTATTLVLAVNSVASLRRGSWEGTASLCSPSIPLFGLETSKVYPCENLRVEKHR</sequence>
<reference evidence="3" key="1">
    <citation type="journal article" date="2019" name="Plant Biotechnol. J.">
        <title>Genome sequencing of the Australian wild diploid species Gossypium australe highlights disease resistance and delayed gland morphogenesis.</title>
        <authorList>
            <person name="Cai Y."/>
            <person name="Cai X."/>
            <person name="Wang Q."/>
            <person name="Wang P."/>
            <person name="Zhang Y."/>
            <person name="Cai C."/>
            <person name="Xu Y."/>
            <person name="Wang K."/>
            <person name="Zhou Z."/>
            <person name="Wang C."/>
            <person name="Geng S."/>
            <person name="Li B."/>
            <person name="Dong Q."/>
            <person name="Hou Y."/>
            <person name="Wang H."/>
            <person name="Ai P."/>
            <person name="Liu Z."/>
            <person name="Yi F."/>
            <person name="Sun M."/>
            <person name="An G."/>
            <person name="Cheng J."/>
            <person name="Zhang Y."/>
            <person name="Shi Q."/>
            <person name="Xie Y."/>
            <person name="Shi X."/>
            <person name="Chang Y."/>
            <person name="Huang F."/>
            <person name="Chen Y."/>
            <person name="Hong S."/>
            <person name="Mi L."/>
            <person name="Sun Q."/>
            <person name="Zhang L."/>
            <person name="Zhou B."/>
            <person name="Peng R."/>
            <person name="Zhang X."/>
            <person name="Liu F."/>
        </authorList>
    </citation>
    <scope>NUCLEOTIDE SEQUENCE [LARGE SCALE GENOMIC DNA]</scope>
    <source>
        <strain evidence="3">cv. PA1801</strain>
    </source>
</reference>
<evidence type="ECO:0008006" key="4">
    <source>
        <dbReference type="Google" id="ProtNLM"/>
    </source>
</evidence>